<keyword evidence="1" id="KW-1133">Transmembrane helix</keyword>
<dbReference type="EMBL" id="CP000764">
    <property type="protein sequence ID" value="ABS20981.1"/>
    <property type="molecule type" value="Genomic_DNA"/>
</dbReference>
<proteinExistence type="predicted"/>
<dbReference type="STRING" id="315749.Bcer98_0634"/>
<evidence type="ECO:0000313" key="3">
    <source>
        <dbReference type="Proteomes" id="UP000002300"/>
    </source>
</evidence>
<feature type="transmembrane region" description="Helical" evidence="1">
    <location>
        <begin position="63"/>
        <end position="83"/>
    </location>
</feature>
<evidence type="ECO:0000313" key="2">
    <source>
        <dbReference type="EMBL" id="ABS20981.1"/>
    </source>
</evidence>
<sequence length="90" mass="10609">MKKGNSEFAFKIFLITTGLFVVYLYALLFFFLYVPYVDLLLMIGFIWAFIEARDGEEGTYREITLWGTIVIVILYMILMHDAWQYGSIMI</sequence>
<dbReference type="RefSeq" id="WP_011983737.1">
    <property type="nucleotide sequence ID" value="NC_009674.1"/>
</dbReference>
<dbReference type="HOGENOM" id="CLU_193510_0_0_9"/>
<keyword evidence="1" id="KW-0812">Transmembrane</keyword>
<reference evidence="2 3" key="1">
    <citation type="journal article" date="2008" name="Chem. Biol. Interact.">
        <title>Extending the Bacillus cereus group genomics to putative food-borne pathogens of different toxicity.</title>
        <authorList>
            <person name="Lapidus A."/>
            <person name="Goltsman E."/>
            <person name="Auger S."/>
            <person name="Galleron N."/>
            <person name="Segurens B."/>
            <person name="Dossat C."/>
            <person name="Land M.L."/>
            <person name="Broussolle V."/>
            <person name="Brillard J."/>
            <person name="Guinebretiere M.H."/>
            <person name="Sanchis V."/>
            <person name="Nguen-The C."/>
            <person name="Lereclus D."/>
            <person name="Richardson P."/>
            <person name="Wincker P."/>
            <person name="Weissenbach J."/>
            <person name="Ehrlich S.D."/>
            <person name="Sorokin A."/>
        </authorList>
    </citation>
    <scope>NUCLEOTIDE SEQUENCE [LARGE SCALE GENOMIC DNA]</scope>
    <source>
        <strain evidence="3">DSM 22905 / CIP 110041 / 391-98 / NVH 391-98</strain>
    </source>
</reference>
<dbReference type="KEGG" id="bcy:Bcer98_0634"/>
<feature type="transmembrane region" description="Helical" evidence="1">
    <location>
        <begin position="12"/>
        <end position="34"/>
    </location>
</feature>
<dbReference type="OrthoDB" id="2877338at2"/>
<protein>
    <submittedName>
        <fullName evidence="2">Group-specific protein</fullName>
    </submittedName>
</protein>
<organism evidence="2 3">
    <name type="scientific">Bacillus cytotoxicus (strain DSM 22905 / CIP 110041 / 391-98 / NVH 391-98)</name>
    <dbReference type="NCBI Taxonomy" id="315749"/>
    <lineage>
        <taxon>Bacteria</taxon>
        <taxon>Bacillati</taxon>
        <taxon>Bacillota</taxon>
        <taxon>Bacilli</taxon>
        <taxon>Bacillales</taxon>
        <taxon>Bacillaceae</taxon>
        <taxon>Bacillus</taxon>
        <taxon>Bacillus cereus group</taxon>
    </lineage>
</organism>
<evidence type="ECO:0000256" key="1">
    <source>
        <dbReference type="SAM" id="Phobius"/>
    </source>
</evidence>
<accession>A7GLH3</accession>
<dbReference type="GeneID" id="33896014"/>
<keyword evidence="1" id="KW-0472">Membrane</keyword>
<name>A7GLH3_BACCN</name>
<gene>
    <name evidence="2" type="ordered locus">Bcer98_0634</name>
</gene>
<keyword evidence="3" id="KW-1185">Reference proteome</keyword>
<dbReference type="AlphaFoldDB" id="A7GLH3"/>
<dbReference type="Proteomes" id="UP000002300">
    <property type="component" value="Chromosome"/>
</dbReference>